<reference evidence="2" key="1">
    <citation type="journal article" date="2022" name="Mol. Ecol. Resour.">
        <title>The genomes of chicory, endive, great burdock and yacon provide insights into Asteraceae palaeo-polyploidization history and plant inulin production.</title>
        <authorList>
            <person name="Fan W."/>
            <person name="Wang S."/>
            <person name="Wang H."/>
            <person name="Wang A."/>
            <person name="Jiang F."/>
            <person name="Liu H."/>
            <person name="Zhao H."/>
            <person name="Xu D."/>
            <person name="Zhang Y."/>
        </authorList>
    </citation>
    <scope>NUCLEOTIDE SEQUENCE [LARGE SCALE GENOMIC DNA]</scope>
    <source>
        <strain evidence="2">cv. Punajuju</strain>
    </source>
</reference>
<reference evidence="1 2" key="2">
    <citation type="journal article" date="2022" name="Mol. Ecol. Resour.">
        <title>The genomes of chicory, endive, great burdock and yacon provide insights into Asteraceae paleo-polyploidization history and plant inulin production.</title>
        <authorList>
            <person name="Fan W."/>
            <person name="Wang S."/>
            <person name="Wang H."/>
            <person name="Wang A."/>
            <person name="Jiang F."/>
            <person name="Liu H."/>
            <person name="Zhao H."/>
            <person name="Xu D."/>
            <person name="Zhang Y."/>
        </authorList>
    </citation>
    <scope>NUCLEOTIDE SEQUENCE [LARGE SCALE GENOMIC DNA]</scope>
    <source>
        <strain evidence="2">cv. Punajuju</strain>
        <tissue evidence="1">Leaves</tissue>
    </source>
</reference>
<comment type="caution">
    <text evidence="1">The sequence shown here is derived from an EMBL/GenBank/DDBJ whole genome shotgun (WGS) entry which is preliminary data.</text>
</comment>
<dbReference type="Proteomes" id="UP001055811">
    <property type="component" value="Linkage Group LG04"/>
</dbReference>
<accession>A0ACB9DWU2</accession>
<organism evidence="1 2">
    <name type="scientific">Cichorium intybus</name>
    <name type="common">Chicory</name>
    <dbReference type="NCBI Taxonomy" id="13427"/>
    <lineage>
        <taxon>Eukaryota</taxon>
        <taxon>Viridiplantae</taxon>
        <taxon>Streptophyta</taxon>
        <taxon>Embryophyta</taxon>
        <taxon>Tracheophyta</taxon>
        <taxon>Spermatophyta</taxon>
        <taxon>Magnoliopsida</taxon>
        <taxon>eudicotyledons</taxon>
        <taxon>Gunneridae</taxon>
        <taxon>Pentapetalae</taxon>
        <taxon>asterids</taxon>
        <taxon>campanulids</taxon>
        <taxon>Asterales</taxon>
        <taxon>Asteraceae</taxon>
        <taxon>Cichorioideae</taxon>
        <taxon>Cichorieae</taxon>
        <taxon>Cichoriinae</taxon>
        <taxon>Cichorium</taxon>
    </lineage>
</organism>
<proteinExistence type="predicted"/>
<gene>
    <name evidence="1" type="ORF">L2E82_22209</name>
</gene>
<name>A0ACB9DWU2_CICIN</name>
<evidence type="ECO:0000313" key="2">
    <source>
        <dbReference type="Proteomes" id="UP001055811"/>
    </source>
</evidence>
<evidence type="ECO:0000313" key="1">
    <source>
        <dbReference type="EMBL" id="KAI3751163.1"/>
    </source>
</evidence>
<protein>
    <submittedName>
        <fullName evidence="1">Uncharacterized protein</fullName>
    </submittedName>
</protein>
<keyword evidence="2" id="KW-1185">Reference proteome</keyword>
<sequence length="155" mass="16942">MTIMEIYGKTPSLVLNPSSSTLAIDGSRRKTITISEFSGELIFSYTSNPFSFSKPSLRQAPPKPVGPVSAQPHHATSKLTSAYVKYWGILIRNLEGALTNQHTVATEIISTVVGFLLTITNTVLTTLGAIEETSEVSQLLLHDFESLLMVNWESD</sequence>
<dbReference type="EMBL" id="CM042012">
    <property type="protein sequence ID" value="KAI3751163.1"/>
    <property type="molecule type" value="Genomic_DNA"/>
</dbReference>